<reference evidence="2" key="1">
    <citation type="submission" date="2023-10" db="EMBL/GenBank/DDBJ databases">
        <authorList>
            <person name="Chen Y."/>
            <person name="Shah S."/>
            <person name="Dougan E. K."/>
            <person name="Thang M."/>
            <person name="Chan C."/>
        </authorList>
    </citation>
    <scope>NUCLEOTIDE SEQUENCE [LARGE SCALE GENOMIC DNA]</scope>
</reference>
<accession>A0ABN9UPI0</accession>
<proteinExistence type="predicted"/>
<feature type="non-terminal residue" evidence="2">
    <location>
        <position position="1"/>
    </location>
</feature>
<gene>
    <name evidence="2" type="ORF">PCOR1329_LOCUS50414</name>
</gene>
<evidence type="ECO:0000256" key="1">
    <source>
        <dbReference type="SAM" id="MobiDB-lite"/>
    </source>
</evidence>
<comment type="caution">
    <text evidence="2">The sequence shown here is derived from an EMBL/GenBank/DDBJ whole genome shotgun (WGS) entry which is preliminary data.</text>
</comment>
<keyword evidence="3" id="KW-1185">Reference proteome</keyword>
<dbReference type="EMBL" id="CAUYUJ010016101">
    <property type="protein sequence ID" value="CAK0861859.1"/>
    <property type="molecule type" value="Genomic_DNA"/>
</dbReference>
<protein>
    <recommendedName>
        <fullName evidence="4">Shugoshin C-terminal domain-containing protein</fullName>
    </recommendedName>
</protein>
<name>A0ABN9UPI0_9DINO</name>
<evidence type="ECO:0008006" key="4">
    <source>
        <dbReference type="Google" id="ProtNLM"/>
    </source>
</evidence>
<sequence length="160" mass="16483">PRTLSSAAALGRPRGPRSGRTRPARADGRPGPPATAEAERLGMGCQTSSEKQRAADGDVETANGDSPNEGISVVVADTSADKDGPSQEVSGASAAGRAPSSPPKRQRPPATVVPRLASYRRPVQGPVAARRDSAVSKGSSSSLRNGRHKVPKSMSVVKRK</sequence>
<evidence type="ECO:0000313" key="2">
    <source>
        <dbReference type="EMBL" id="CAK0861859.1"/>
    </source>
</evidence>
<organism evidence="2 3">
    <name type="scientific">Prorocentrum cordatum</name>
    <dbReference type="NCBI Taxonomy" id="2364126"/>
    <lineage>
        <taxon>Eukaryota</taxon>
        <taxon>Sar</taxon>
        <taxon>Alveolata</taxon>
        <taxon>Dinophyceae</taxon>
        <taxon>Prorocentrales</taxon>
        <taxon>Prorocentraceae</taxon>
        <taxon>Prorocentrum</taxon>
    </lineage>
</organism>
<feature type="compositionally biased region" description="Low complexity" evidence="1">
    <location>
        <begin position="90"/>
        <end position="99"/>
    </location>
</feature>
<dbReference type="Proteomes" id="UP001189429">
    <property type="component" value="Unassembled WGS sequence"/>
</dbReference>
<feature type="region of interest" description="Disordered" evidence="1">
    <location>
        <begin position="1"/>
        <end position="160"/>
    </location>
</feature>
<feature type="compositionally biased region" description="Basic residues" evidence="1">
    <location>
        <begin position="145"/>
        <end position="160"/>
    </location>
</feature>
<evidence type="ECO:0000313" key="3">
    <source>
        <dbReference type="Proteomes" id="UP001189429"/>
    </source>
</evidence>
<feature type="compositionally biased region" description="Basic residues" evidence="1">
    <location>
        <begin position="14"/>
        <end position="23"/>
    </location>
</feature>